<evidence type="ECO:0000256" key="2">
    <source>
        <dbReference type="ARBA" id="ARBA00023239"/>
    </source>
</evidence>
<evidence type="ECO:0000313" key="7">
    <source>
        <dbReference type="Proteomes" id="UP001163846"/>
    </source>
</evidence>
<dbReference type="InterPro" id="IPR013024">
    <property type="entry name" value="GGCT-like"/>
</dbReference>
<gene>
    <name evidence="6" type="ORF">F5878DRAFT_581368</name>
</gene>
<feature type="binding site" evidence="4">
    <location>
        <position position="133"/>
    </location>
    <ligand>
        <name>substrate</name>
    </ligand>
</feature>
<dbReference type="Proteomes" id="UP001163846">
    <property type="component" value="Unassembled WGS sequence"/>
</dbReference>
<accession>A0AA38UFV4</accession>
<dbReference type="AlphaFoldDB" id="A0AA38UFV4"/>
<dbReference type="SUPFAM" id="SSF110857">
    <property type="entry name" value="Gamma-glutamyl cyclotransferase-like"/>
    <property type="match status" value="1"/>
</dbReference>
<reference evidence="6" key="1">
    <citation type="submission" date="2022-08" db="EMBL/GenBank/DDBJ databases">
        <authorList>
            <consortium name="DOE Joint Genome Institute"/>
            <person name="Min B."/>
            <person name="Riley R."/>
            <person name="Sierra-Patev S."/>
            <person name="Naranjo-Ortiz M."/>
            <person name="Looney B."/>
            <person name="Konkel Z."/>
            <person name="Slot J.C."/>
            <person name="Sakamoto Y."/>
            <person name="Steenwyk J.L."/>
            <person name="Rokas A."/>
            <person name="Carro J."/>
            <person name="Camarero S."/>
            <person name="Ferreira P."/>
            <person name="Molpeceres G."/>
            <person name="Ruiz-Duenas F.J."/>
            <person name="Serrano A."/>
            <person name="Henrissat B."/>
            <person name="Drula E."/>
            <person name="Hughes K.W."/>
            <person name="Mata J.L."/>
            <person name="Ishikawa N.K."/>
            <person name="Vargas-Isla R."/>
            <person name="Ushijima S."/>
            <person name="Smith C.A."/>
            <person name="Ahrendt S."/>
            <person name="Andreopoulos W."/>
            <person name="He G."/>
            <person name="Labutti K."/>
            <person name="Lipzen A."/>
            <person name="Ng V."/>
            <person name="Sandor L."/>
            <person name="Barry K."/>
            <person name="Martinez A.T."/>
            <person name="Xiao Y."/>
            <person name="Gibbons J.G."/>
            <person name="Terashima K."/>
            <person name="Hibbett D.S."/>
            <person name="Grigoriev I.V."/>
        </authorList>
    </citation>
    <scope>NUCLEOTIDE SEQUENCE</scope>
    <source>
        <strain evidence="6">TFB9207</strain>
    </source>
</reference>
<feature type="active site" description="Proton acceptor" evidence="3">
    <location>
        <position position="82"/>
    </location>
</feature>
<protein>
    <recommendedName>
        <fullName evidence="1">gamma-glutamylcyclotransferase</fullName>
        <ecNumber evidence="1">4.3.2.9</ecNumber>
    </recommendedName>
</protein>
<evidence type="ECO:0000256" key="3">
    <source>
        <dbReference type="PIRSR" id="PIRSR617939-1"/>
    </source>
</evidence>
<feature type="domain" description="Gamma-glutamylcyclotransferase AIG2-like" evidence="5">
    <location>
        <begin position="11"/>
        <end position="102"/>
    </location>
</feature>
<keyword evidence="2" id="KW-0456">Lyase</keyword>
<dbReference type="PANTHER" id="PTHR12935:SF0">
    <property type="entry name" value="GAMMA-GLUTAMYLCYCLOTRANSFERASE"/>
    <property type="match status" value="1"/>
</dbReference>
<comment type="caution">
    <text evidence="6">The sequence shown here is derived from an EMBL/GenBank/DDBJ whole genome shotgun (WGS) entry which is preliminary data.</text>
</comment>
<keyword evidence="7" id="KW-1185">Reference proteome</keyword>
<dbReference type="Pfam" id="PF06094">
    <property type="entry name" value="GGACT"/>
    <property type="match status" value="1"/>
</dbReference>
<dbReference type="InterPro" id="IPR017939">
    <property type="entry name" value="G-Glutamylcylcotransferase"/>
</dbReference>
<organism evidence="6 7">
    <name type="scientific">Lentinula raphanica</name>
    <dbReference type="NCBI Taxonomy" id="153919"/>
    <lineage>
        <taxon>Eukaryota</taxon>
        <taxon>Fungi</taxon>
        <taxon>Dikarya</taxon>
        <taxon>Basidiomycota</taxon>
        <taxon>Agaricomycotina</taxon>
        <taxon>Agaricomycetes</taxon>
        <taxon>Agaricomycetidae</taxon>
        <taxon>Agaricales</taxon>
        <taxon>Marasmiineae</taxon>
        <taxon>Omphalotaceae</taxon>
        <taxon>Lentinula</taxon>
    </lineage>
</organism>
<evidence type="ECO:0000256" key="4">
    <source>
        <dbReference type="PIRSR" id="PIRSR617939-2"/>
    </source>
</evidence>
<proteinExistence type="predicted"/>
<dbReference type="GO" id="GO:0003839">
    <property type="term" value="F:gamma-glutamylcyclotransferase activity"/>
    <property type="evidence" value="ECO:0007669"/>
    <property type="project" value="UniProtKB-EC"/>
</dbReference>
<dbReference type="PANTHER" id="PTHR12935">
    <property type="entry name" value="GAMMA-GLUTAMYLCYCLOTRANSFERASE"/>
    <property type="match status" value="1"/>
</dbReference>
<dbReference type="EMBL" id="MU806115">
    <property type="protein sequence ID" value="KAJ3839656.1"/>
    <property type="molecule type" value="Genomic_DNA"/>
</dbReference>
<evidence type="ECO:0000256" key="1">
    <source>
        <dbReference type="ARBA" id="ARBA00012346"/>
    </source>
</evidence>
<name>A0AA38UFV4_9AGAR</name>
<dbReference type="CDD" id="cd06661">
    <property type="entry name" value="GGCT_like"/>
    <property type="match status" value="1"/>
</dbReference>
<dbReference type="InterPro" id="IPR009288">
    <property type="entry name" value="AIG2-like_dom"/>
</dbReference>
<evidence type="ECO:0000313" key="6">
    <source>
        <dbReference type="EMBL" id="KAJ3839656.1"/>
    </source>
</evidence>
<sequence length="191" mass="22095">MTLSTSLTLNFSYGSNMWREQMERRCPESKLAGVGILRNWRWFINERGVANLIRSEEDKGDMVYGFIYQLNARDEANLDRYEGSPEIYQKVFGIMVEVVAHGDVDVLKIGDTVETLVYMDRNHVTDGKIRQGYIPRMHRVIEDGVREGIPIAYFDKYFRPFVPSKSSYFIQKILAISQAMLSPNDTTEFSD</sequence>
<evidence type="ECO:0000259" key="5">
    <source>
        <dbReference type="Pfam" id="PF06094"/>
    </source>
</evidence>
<dbReference type="Gene3D" id="3.10.490.10">
    <property type="entry name" value="Gamma-glutamyl cyclotransferase-like"/>
    <property type="match status" value="1"/>
</dbReference>
<dbReference type="InterPro" id="IPR036568">
    <property type="entry name" value="GGCT-like_sf"/>
</dbReference>
<dbReference type="EC" id="4.3.2.9" evidence="1"/>